<dbReference type="InterPro" id="IPR004477">
    <property type="entry name" value="ComEC_N"/>
</dbReference>
<dbReference type="Proteomes" id="UP000471640">
    <property type="component" value="Unassembled WGS sequence"/>
</dbReference>
<comment type="caution">
    <text evidence="8">The sequence shown here is derived from an EMBL/GenBank/DDBJ whole genome shotgun (WGS) entry which is preliminary data.</text>
</comment>
<dbReference type="CDD" id="cd07731">
    <property type="entry name" value="ComA-like_MBL-fold"/>
    <property type="match status" value="1"/>
</dbReference>
<evidence type="ECO:0000256" key="6">
    <source>
        <dbReference type="SAM" id="Phobius"/>
    </source>
</evidence>
<evidence type="ECO:0000259" key="7">
    <source>
        <dbReference type="SMART" id="SM00849"/>
    </source>
</evidence>
<evidence type="ECO:0000256" key="3">
    <source>
        <dbReference type="ARBA" id="ARBA00022692"/>
    </source>
</evidence>
<evidence type="ECO:0000313" key="9">
    <source>
        <dbReference type="Proteomes" id="UP000471640"/>
    </source>
</evidence>
<proteinExistence type="predicted"/>
<dbReference type="InterPro" id="IPR004797">
    <property type="entry name" value="Competence_ComEC/Rec2"/>
</dbReference>
<organism evidence="8 9">
    <name type="scientific">Thiorhodococcus mannitoliphagus</name>
    <dbReference type="NCBI Taxonomy" id="329406"/>
    <lineage>
        <taxon>Bacteria</taxon>
        <taxon>Pseudomonadati</taxon>
        <taxon>Pseudomonadota</taxon>
        <taxon>Gammaproteobacteria</taxon>
        <taxon>Chromatiales</taxon>
        <taxon>Chromatiaceae</taxon>
        <taxon>Thiorhodococcus</taxon>
    </lineage>
</organism>
<dbReference type="GO" id="GO:0005886">
    <property type="term" value="C:plasma membrane"/>
    <property type="evidence" value="ECO:0007669"/>
    <property type="project" value="UniProtKB-SubCell"/>
</dbReference>
<dbReference type="SUPFAM" id="SSF56281">
    <property type="entry name" value="Metallo-hydrolase/oxidoreductase"/>
    <property type="match status" value="1"/>
</dbReference>
<dbReference type="Pfam" id="PF13567">
    <property type="entry name" value="DUF4131"/>
    <property type="match status" value="1"/>
</dbReference>
<feature type="transmembrane region" description="Helical" evidence="6">
    <location>
        <begin position="272"/>
        <end position="294"/>
    </location>
</feature>
<feature type="transmembrane region" description="Helical" evidence="6">
    <location>
        <begin position="408"/>
        <end position="430"/>
    </location>
</feature>
<dbReference type="InterPro" id="IPR001279">
    <property type="entry name" value="Metallo-B-lactamas"/>
</dbReference>
<feature type="domain" description="Metallo-beta-lactamase" evidence="7">
    <location>
        <begin position="523"/>
        <end position="709"/>
    </location>
</feature>
<sequence length="783" mass="84440">MISRQPLTLGLAFALGAAGFHLMPEMPPPWLGGGLVVVFGLLAWRAVWLRPLVLILLGGCWAQWHACLTLCEPFPDVLARAPLVVEGRIASLPVQRSHSTRFRFEIEQTTLDGEVLPFRGLVRLSCYRDCPELKAGARWRLPVRLKPRHGFANPGGFDYERWLFEAGILATGYTRSGPEQQRLDAGPGRFWLTRWRQALAEHLAAVLGESSQLGLVQALTVGERSGVDSTTWEVFTRTGTNHLMAISGLHVGLIAAAVFFMARLGWGLSAGALSLLAAPRAAAIAAGLAALFYAGLAGFAISTQRALIMLAVVLGAVLWRRTLRPYHALVVALAGVLLWDPQAVLSYGFWLSFGAVALLIFNLGQRLPSRDLWTRWGRAQWAIGLGLMPLLLLFFAKASVIAPLANLVAVPLFSLLLLPLVLLSTLLSLIPGLEWPLRLTADLLDLAVRGLGWLAHQPWAAVPLSSRHLWVWGLAGAGVILLLAPRGLPGRWLGGILLLPLLWVRPAHPLPGEAWVTLLDVGQGLSLVVQTAAGTLVYDTGPAYPSGFETGSTVVAPFLRAQGIHHLDRLVLSHADRDHAGGAAGLMDAVEVGRTQSGEPTELDIPGAEACRAGESWEWSGVSFRYLHPPGHGETGNDASCVLMIRTAGTALLVMGDVERSVELELVARLDNALDADVLIVGHHGSRTSTSAELVQAVSPQWALVSSGYANAFGFPTQEVVRRLRASGARVLDTASMGAIRFAMGPSGLMTPPIGDREEHRRLWTHRPAPSWQLKQGGTDEEQ</sequence>
<dbReference type="PANTHER" id="PTHR30619">
    <property type="entry name" value="DNA INTERNALIZATION/COMPETENCE PROTEIN COMEC/REC2"/>
    <property type="match status" value="1"/>
</dbReference>
<accession>A0A6P1DSD3</accession>
<reference evidence="9" key="1">
    <citation type="journal article" date="2020" name="Microbiol. Resour. Announc.">
        <title>Draft Genome Sequences of Thiorhodococcus mannitoliphagus and Thiorhodococcus minor, Purple Sulfur Photosynthetic Bacteria in the Gammaproteobacterial Family Chromatiaceae.</title>
        <authorList>
            <person name="Aviles F.A."/>
            <person name="Meyer T.E."/>
            <person name="Kyndt J.A."/>
        </authorList>
    </citation>
    <scope>NUCLEOTIDE SEQUENCE [LARGE SCALE GENOMIC DNA]</scope>
    <source>
        <strain evidence="9">DSM 18266</strain>
    </source>
</reference>
<dbReference type="Pfam" id="PF03772">
    <property type="entry name" value="Competence"/>
    <property type="match status" value="1"/>
</dbReference>
<gene>
    <name evidence="8" type="ORF">G3480_04640</name>
</gene>
<evidence type="ECO:0000256" key="4">
    <source>
        <dbReference type="ARBA" id="ARBA00022989"/>
    </source>
</evidence>
<protein>
    <submittedName>
        <fullName evidence="8">DNA internalization-related competence protein ComEC/Rec2</fullName>
    </submittedName>
</protein>
<feature type="transmembrane region" description="Helical" evidence="6">
    <location>
        <begin position="29"/>
        <end position="48"/>
    </location>
</feature>
<name>A0A6P1DSD3_9GAMM</name>
<keyword evidence="3 6" id="KW-0812">Transmembrane</keyword>
<dbReference type="InterPro" id="IPR035681">
    <property type="entry name" value="ComA-like_MBL"/>
</dbReference>
<reference evidence="8 9" key="2">
    <citation type="submission" date="2020-02" db="EMBL/GenBank/DDBJ databases">
        <title>Genome sequences of Thiorhodococcus mannitoliphagus and Thiorhodococcus minor, purple sulfur photosynthetic bacteria in the gammaproteobacterial family, Chromatiaceae.</title>
        <authorList>
            <person name="Aviles F.A."/>
            <person name="Meyer T.E."/>
            <person name="Kyndt J.A."/>
        </authorList>
    </citation>
    <scope>NUCLEOTIDE SEQUENCE [LARGE SCALE GENOMIC DNA]</scope>
    <source>
        <strain evidence="8 9">DSM 18266</strain>
    </source>
</reference>
<dbReference type="GO" id="GO:0030420">
    <property type="term" value="P:establishment of competence for transformation"/>
    <property type="evidence" value="ECO:0007669"/>
    <property type="project" value="InterPro"/>
</dbReference>
<keyword evidence="9" id="KW-1185">Reference proteome</keyword>
<evidence type="ECO:0000256" key="1">
    <source>
        <dbReference type="ARBA" id="ARBA00004651"/>
    </source>
</evidence>
<evidence type="ECO:0000313" key="8">
    <source>
        <dbReference type="EMBL" id="NEX19606.1"/>
    </source>
</evidence>
<dbReference type="NCBIfam" id="TIGR00361">
    <property type="entry name" value="ComEC_Rec2"/>
    <property type="match status" value="1"/>
</dbReference>
<dbReference type="EMBL" id="JAAIJR010000012">
    <property type="protein sequence ID" value="NEX19606.1"/>
    <property type="molecule type" value="Genomic_DNA"/>
</dbReference>
<dbReference type="InterPro" id="IPR036866">
    <property type="entry name" value="RibonucZ/Hydroxyglut_hydro"/>
</dbReference>
<keyword evidence="4 6" id="KW-1133">Transmembrane helix</keyword>
<evidence type="ECO:0000256" key="2">
    <source>
        <dbReference type="ARBA" id="ARBA00022475"/>
    </source>
</evidence>
<dbReference type="InterPro" id="IPR052159">
    <property type="entry name" value="Competence_DNA_uptake"/>
</dbReference>
<feature type="transmembrane region" description="Helical" evidence="6">
    <location>
        <begin position="467"/>
        <end position="484"/>
    </location>
</feature>
<feature type="transmembrane region" description="Helical" evidence="6">
    <location>
        <begin position="243"/>
        <end position="266"/>
    </location>
</feature>
<dbReference type="NCBIfam" id="TIGR00360">
    <property type="entry name" value="ComEC_N-term"/>
    <property type="match status" value="1"/>
</dbReference>
<feature type="transmembrane region" description="Helical" evidence="6">
    <location>
        <begin position="343"/>
        <end position="361"/>
    </location>
</feature>
<dbReference type="AlphaFoldDB" id="A0A6P1DSD3"/>
<feature type="transmembrane region" description="Helical" evidence="6">
    <location>
        <begin position="381"/>
        <end position="402"/>
    </location>
</feature>
<evidence type="ECO:0000256" key="5">
    <source>
        <dbReference type="ARBA" id="ARBA00023136"/>
    </source>
</evidence>
<dbReference type="PANTHER" id="PTHR30619:SF1">
    <property type="entry name" value="RECOMBINATION PROTEIN 2"/>
    <property type="match status" value="1"/>
</dbReference>
<comment type="subcellular location">
    <subcellularLocation>
        <location evidence="1">Cell membrane</location>
        <topology evidence="1">Multi-pass membrane protein</topology>
    </subcellularLocation>
</comment>
<dbReference type="Pfam" id="PF00753">
    <property type="entry name" value="Lactamase_B"/>
    <property type="match status" value="1"/>
</dbReference>
<dbReference type="RefSeq" id="WP_164652505.1">
    <property type="nucleotide sequence ID" value="NZ_JAAIJR010000012.1"/>
</dbReference>
<dbReference type="InterPro" id="IPR025405">
    <property type="entry name" value="DUF4131"/>
</dbReference>
<dbReference type="Gene3D" id="3.60.15.10">
    <property type="entry name" value="Ribonuclease Z/Hydroxyacylglutathione hydrolase-like"/>
    <property type="match status" value="1"/>
</dbReference>
<dbReference type="SMART" id="SM00849">
    <property type="entry name" value="Lactamase_B"/>
    <property type="match status" value="1"/>
</dbReference>
<feature type="transmembrane region" description="Helical" evidence="6">
    <location>
        <begin position="306"/>
        <end position="323"/>
    </location>
</feature>
<keyword evidence="5 6" id="KW-0472">Membrane</keyword>
<keyword evidence="2" id="KW-1003">Cell membrane</keyword>